<keyword evidence="3 10" id="KW-0240">DNA-directed RNA polymerase</keyword>
<keyword evidence="4 10" id="KW-0808">Transferase</keyword>
<dbReference type="InterPro" id="IPR007634">
    <property type="entry name" value="RNA_pol_sigma_54_DNA-bd"/>
</dbReference>
<dbReference type="EMBL" id="JBHSNL010000001">
    <property type="protein sequence ID" value="MFC5544491.1"/>
    <property type="molecule type" value="Genomic_DNA"/>
</dbReference>
<keyword evidence="7 10" id="KW-0731">Sigma factor</keyword>
<comment type="caution">
    <text evidence="14">The sequence shown here is derived from an EMBL/GenBank/DDBJ whole genome shotgun (WGS) entry which is preliminary data.</text>
</comment>
<evidence type="ECO:0000256" key="10">
    <source>
        <dbReference type="PIRNR" id="PIRNR000774"/>
    </source>
</evidence>
<evidence type="ECO:0000256" key="6">
    <source>
        <dbReference type="ARBA" id="ARBA00023015"/>
    </source>
</evidence>
<feature type="domain" description="RNA polymerase sigma factor 54 core-binding" evidence="13">
    <location>
        <begin position="135"/>
        <end position="332"/>
    </location>
</feature>
<dbReference type="NCBIfam" id="NF009118">
    <property type="entry name" value="PRK12469.1"/>
    <property type="match status" value="1"/>
</dbReference>
<dbReference type="RefSeq" id="WP_248155379.1">
    <property type="nucleotide sequence ID" value="NZ_JAKZAJ010000001.1"/>
</dbReference>
<evidence type="ECO:0000256" key="4">
    <source>
        <dbReference type="ARBA" id="ARBA00022679"/>
    </source>
</evidence>
<evidence type="ECO:0000256" key="2">
    <source>
        <dbReference type="ARBA" id="ARBA00019942"/>
    </source>
</evidence>
<reference evidence="15" key="1">
    <citation type="journal article" date="2019" name="Int. J. Syst. Evol. Microbiol.">
        <title>The Global Catalogue of Microorganisms (GCM) 10K type strain sequencing project: providing services to taxonomists for standard genome sequencing and annotation.</title>
        <authorList>
            <consortium name="The Broad Institute Genomics Platform"/>
            <consortium name="The Broad Institute Genome Sequencing Center for Infectious Disease"/>
            <person name="Wu L."/>
            <person name="Ma J."/>
        </authorList>
    </citation>
    <scope>NUCLEOTIDE SEQUENCE [LARGE SCALE GENOMIC DNA]</scope>
    <source>
        <strain evidence="15">CGMCC 4.1799</strain>
    </source>
</reference>
<dbReference type="Proteomes" id="UP001596055">
    <property type="component" value="Unassembled WGS sequence"/>
</dbReference>
<dbReference type="Pfam" id="PF04963">
    <property type="entry name" value="Sigma54_CBD"/>
    <property type="match status" value="1"/>
</dbReference>
<feature type="domain" description="RNA polymerase sigma factor 54 DNA-binding" evidence="12">
    <location>
        <begin position="346"/>
        <end position="504"/>
    </location>
</feature>
<dbReference type="PIRSF" id="PIRSF000774">
    <property type="entry name" value="RpoN"/>
    <property type="match status" value="1"/>
</dbReference>
<keyword evidence="5 10" id="KW-0548">Nucleotidyltransferase</keyword>
<dbReference type="PRINTS" id="PR00045">
    <property type="entry name" value="SIGMA54FCT"/>
</dbReference>
<feature type="region of interest" description="Disordered" evidence="11">
    <location>
        <begin position="121"/>
        <end position="140"/>
    </location>
</feature>
<name>A0ABW0RJR2_9GAMM</name>
<keyword evidence="15" id="KW-1185">Reference proteome</keyword>
<dbReference type="NCBIfam" id="NF004595">
    <property type="entry name" value="PRK05932.1-2"/>
    <property type="match status" value="1"/>
</dbReference>
<dbReference type="InterPro" id="IPR038709">
    <property type="entry name" value="RpoN_core-bd_sf"/>
</dbReference>
<dbReference type="Gene3D" id="1.10.10.60">
    <property type="entry name" value="Homeodomain-like"/>
    <property type="match status" value="1"/>
</dbReference>
<keyword evidence="9 10" id="KW-0804">Transcription</keyword>
<protein>
    <recommendedName>
        <fullName evidence="2 10">RNA polymerase sigma-54 factor</fullName>
    </recommendedName>
</protein>
<comment type="similarity">
    <text evidence="1 10">Belongs to the sigma-54 factor family.</text>
</comment>
<accession>A0ABW0RJR2</accession>
<feature type="compositionally biased region" description="Acidic residues" evidence="11">
    <location>
        <begin position="49"/>
        <end position="64"/>
    </location>
</feature>
<feature type="region of interest" description="Disordered" evidence="11">
    <location>
        <begin position="37"/>
        <end position="110"/>
    </location>
</feature>
<keyword evidence="6 10" id="KW-0805">Transcription regulation</keyword>
<keyword evidence="8 10" id="KW-0238">DNA-binding</keyword>
<dbReference type="GO" id="GO:0003899">
    <property type="term" value="F:DNA-directed RNA polymerase activity"/>
    <property type="evidence" value="ECO:0007669"/>
    <property type="project" value="UniProtKB-EC"/>
</dbReference>
<evidence type="ECO:0000256" key="9">
    <source>
        <dbReference type="ARBA" id="ARBA00023163"/>
    </source>
</evidence>
<comment type="function">
    <text evidence="10">Sigma factors are initiation factors that promote the attachment of RNA polymerase to specific initiation sites and are then released.</text>
</comment>
<evidence type="ECO:0000259" key="13">
    <source>
        <dbReference type="Pfam" id="PF04963"/>
    </source>
</evidence>
<dbReference type="InterPro" id="IPR000394">
    <property type="entry name" value="RNA_pol_sigma_54"/>
</dbReference>
<evidence type="ECO:0000256" key="5">
    <source>
        <dbReference type="ARBA" id="ARBA00022695"/>
    </source>
</evidence>
<dbReference type="PROSITE" id="PS50044">
    <property type="entry name" value="SIGMA54_3"/>
    <property type="match status" value="1"/>
</dbReference>
<dbReference type="PANTHER" id="PTHR32248:SF4">
    <property type="entry name" value="RNA POLYMERASE SIGMA-54 FACTOR"/>
    <property type="match status" value="1"/>
</dbReference>
<dbReference type="Pfam" id="PF04552">
    <property type="entry name" value="Sigma54_DBD"/>
    <property type="match status" value="1"/>
</dbReference>
<gene>
    <name evidence="14" type="ORF">ACFPQA_05495</name>
</gene>
<dbReference type="PROSITE" id="PS00717">
    <property type="entry name" value="SIGMA54_1"/>
    <property type="match status" value="1"/>
</dbReference>
<sequence length="506" mass="57014">MKASLQLKLGQSLTMTPQLQQAIRLLQLSTLDLQQEIQQALESNPMLETSEEDEHSESPEDGQDSEPTASDSSSEESAEGQDDWDVSESGPDWSTENDTPDNIPDDLPVDTAWDDIYQSAPAPAARSDEDGEQDFESRNSATETLHDHLEWQLNLTPLSERDQAVAHALLDAVDDRGYLTSSLEEIHAGLADETDEDPLELDEVEAVLHRLQHFDPPGVFARDLQECLLIQLNQLPPDTPWLPQARLVITHYINLLGNRDYAQLLRRSRLKEDQLREVLALITGLNPRPGDVLDQGEPDYVIPDVIVRKHHGRWRVELNPEIAPRIRVNASYASLIRRADSSADNTYLRDQLQEAKWFIKSLQSRNETLLKVATRIVEHQQGFLDHGEEAMKPLILSDIAQAVEMHESTISRVTTQKYMHTPRGIFELKYFFSSHVSTDEGGECSSTAIRAMIKKLIAAETPKKPLSDSKIAAMLGEQGIKVARRTVAKYREAMHIPPSNERKRLV</sequence>
<evidence type="ECO:0000256" key="7">
    <source>
        <dbReference type="ARBA" id="ARBA00023082"/>
    </source>
</evidence>
<evidence type="ECO:0000256" key="3">
    <source>
        <dbReference type="ARBA" id="ARBA00022478"/>
    </source>
</evidence>
<evidence type="ECO:0000313" key="15">
    <source>
        <dbReference type="Proteomes" id="UP001596055"/>
    </source>
</evidence>
<dbReference type="PROSITE" id="PS00718">
    <property type="entry name" value="SIGMA54_2"/>
    <property type="match status" value="1"/>
</dbReference>
<organism evidence="14 15">
    <name type="scientific">Marinobacter koreensis</name>
    <dbReference type="NCBI Taxonomy" id="335974"/>
    <lineage>
        <taxon>Bacteria</taxon>
        <taxon>Pseudomonadati</taxon>
        <taxon>Pseudomonadota</taxon>
        <taxon>Gammaproteobacteria</taxon>
        <taxon>Pseudomonadales</taxon>
        <taxon>Marinobacteraceae</taxon>
        <taxon>Marinobacter</taxon>
    </lineage>
</organism>
<evidence type="ECO:0000256" key="8">
    <source>
        <dbReference type="ARBA" id="ARBA00023125"/>
    </source>
</evidence>
<feature type="compositionally biased region" description="Acidic residues" evidence="11">
    <location>
        <begin position="73"/>
        <end position="86"/>
    </location>
</feature>
<dbReference type="InterPro" id="IPR007046">
    <property type="entry name" value="RNA_pol_sigma_54_core-bd"/>
</dbReference>
<evidence type="ECO:0000256" key="1">
    <source>
        <dbReference type="ARBA" id="ARBA00008798"/>
    </source>
</evidence>
<dbReference type="NCBIfam" id="TIGR02395">
    <property type="entry name" value="rpoN_sigma"/>
    <property type="match status" value="1"/>
</dbReference>
<evidence type="ECO:0000259" key="12">
    <source>
        <dbReference type="Pfam" id="PF04552"/>
    </source>
</evidence>
<evidence type="ECO:0000256" key="11">
    <source>
        <dbReference type="SAM" id="MobiDB-lite"/>
    </source>
</evidence>
<proteinExistence type="inferred from homology"/>
<dbReference type="PANTHER" id="PTHR32248">
    <property type="entry name" value="RNA POLYMERASE SIGMA-54 FACTOR"/>
    <property type="match status" value="1"/>
</dbReference>
<evidence type="ECO:0000313" key="14">
    <source>
        <dbReference type="EMBL" id="MFC5544491.1"/>
    </source>
</evidence>
<dbReference type="Pfam" id="PF00309">
    <property type="entry name" value="Sigma54_AID"/>
    <property type="match status" value="1"/>
</dbReference>
<dbReference type="Gene3D" id="1.10.10.1330">
    <property type="entry name" value="RNA polymerase sigma-54 factor, core-binding domain"/>
    <property type="match status" value="1"/>
</dbReference>